<evidence type="ECO:0000256" key="8">
    <source>
        <dbReference type="ARBA" id="ARBA00022968"/>
    </source>
</evidence>
<feature type="binding site" description="covalent" evidence="13 14">
    <location>
        <position position="124"/>
    </location>
    <ligand>
        <name>heme</name>
        <dbReference type="ChEBI" id="CHEBI:30413"/>
    </ligand>
</feature>
<keyword evidence="6 13" id="KW-0479">Metal-binding</keyword>
<keyword evidence="2 13" id="KW-1003">Cell membrane</keyword>
<dbReference type="NCBIfam" id="NF009727">
    <property type="entry name" value="PRK13254.1-1"/>
    <property type="match status" value="1"/>
</dbReference>
<dbReference type="GO" id="GO:0017004">
    <property type="term" value="P:cytochrome complex assembly"/>
    <property type="evidence" value="ECO:0007669"/>
    <property type="project" value="UniProtKB-KW"/>
</dbReference>
<evidence type="ECO:0000256" key="1">
    <source>
        <dbReference type="ARBA" id="ARBA00004533"/>
    </source>
</evidence>
<dbReference type="GO" id="GO:0005886">
    <property type="term" value="C:plasma membrane"/>
    <property type="evidence" value="ECO:0007669"/>
    <property type="project" value="UniProtKB-SubCell"/>
</dbReference>
<dbReference type="InterPro" id="IPR004329">
    <property type="entry name" value="CcmE"/>
</dbReference>
<name>A0A0W0Y4B1_9GAMM</name>
<feature type="binding site" description="axial binding residue" evidence="13 14">
    <location>
        <position position="128"/>
    </location>
    <ligand>
        <name>heme</name>
        <dbReference type="ChEBI" id="CHEBI:30413"/>
    </ligand>
    <ligandPart>
        <name>Fe</name>
        <dbReference type="ChEBI" id="CHEBI:18248"/>
    </ligandPart>
</feature>
<evidence type="ECO:0000256" key="11">
    <source>
        <dbReference type="ARBA" id="ARBA00023136"/>
    </source>
</evidence>
<feature type="transmembrane region" description="Helical" evidence="15">
    <location>
        <begin position="12"/>
        <end position="30"/>
    </location>
</feature>
<keyword evidence="9 13" id="KW-1133">Transmembrane helix</keyword>
<keyword evidence="3" id="KW-0997">Cell inner membrane</keyword>
<feature type="topological domain" description="Cytoplasmic" evidence="13">
    <location>
        <begin position="1"/>
        <end position="8"/>
    </location>
</feature>
<dbReference type="PANTHER" id="PTHR34128">
    <property type="entry name" value="CYTOCHROME C-TYPE BIOGENESIS PROTEIN CCME HOMOLOG, MITOCHONDRIAL"/>
    <property type="match status" value="1"/>
</dbReference>
<evidence type="ECO:0000256" key="10">
    <source>
        <dbReference type="ARBA" id="ARBA00023004"/>
    </source>
</evidence>
<dbReference type="AlphaFoldDB" id="A0A0W0Y4B1"/>
<dbReference type="EMBL" id="LNYS01000006">
    <property type="protein sequence ID" value="KTD51769.1"/>
    <property type="molecule type" value="Genomic_DNA"/>
</dbReference>
<keyword evidence="8 13" id="KW-0735">Signal-anchor</keyword>
<comment type="function">
    <text evidence="12 13">Heme chaperone required for the biogenesis of c-type cytochromes. Transiently binds heme delivered by CcmC and transfers the heme to apo-cytochromes in a process facilitated by CcmF and CcmH.</text>
</comment>
<evidence type="ECO:0000313" key="17">
    <source>
        <dbReference type="Proteomes" id="UP000054618"/>
    </source>
</evidence>
<dbReference type="InterPro" id="IPR036127">
    <property type="entry name" value="CcmE-like_sf"/>
</dbReference>
<dbReference type="Gene3D" id="2.40.50.140">
    <property type="entry name" value="Nucleic acid-binding proteins"/>
    <property type="match status" value="1"/>
</dbReference>
<reference evidence="16 17" key="1">
    <citation type="submission" date="2015-11" db="EMBL/GenBank/DDBJ databases">
        <title>Genomic analysis of 38 Legionella species identifies large and diverse effector repertoires.</title>
        <authorList>
            <person name="Burstein D."/>
            <person name="Amaro F."/>
            <person name="Zusman T."/>
            <person name="Lifshitz Z."/>
            <person name="Cohen O."/>
            <person name="Gilbert J.A."/>
            <person name="Pupko T."/>
            <person name="Shuman H.A."/>
            <person name="Segal G."/>
        </authorList>
    </citation>
    <scope>NUCLEOTIDE SEQUENCE [LARGE SCALE GENOMIC DNA]</scope>
    <source>
        <strain evidence="16 17">CDC#1442-AUS-E</strain>
    </source>
</reference>
<dbReference type="SUPFAM" id="SSF82093">
    <property type="entry name" value="Heme chaperone CcmE"/>
    <property type="match status" value="1"/>
</dbReference>
<dbReference type="STRING" id="45073.Lqui_0613"/>
<keyword evidence="5 13" id="KW-0812">Transmembrane</keyword>
<dbReference type="GO" id="GO:0020037">
    <property type="term" value="F:heme binding"/>
    <property type="evidence" value="ECO:0007669"/>
    <property type="project" value="InterPro"/>
</dbReference>
<evidence type="ECO:0000256" key="12">
    <source>
        <dbReference type="ARBA" id="ARBA00056663"/>
    </source>
</evidence>
<evidence type="ECO:0000256" key="15">
    <source>
        <dbReference type="SAM" id="Phobius"/>
    </source>
</evidence>
<dbReference type="HAMAP" id="MF_01959">
    <property type="entry name" value="CcmE"/>
    <property type="match status" value="1"/>
</dbReference>
<dbReference type="PANTHER" id="PTHR34128:SF2">
    <property type="entry name" value="CYTOCHROME C-TYPE BIOGENESIS PROTEIN CCME HOMOLOG, MITOCHONDRIAL"/>
    <property type="match status" value="1"/>
</dbReference>
<proteinExistence type="inferred from homology"/>
<accession>A0A0W0Y4B1</accession>
<dbReference type="Proteomes" id="UP000054618">
    <property type="component" value="Unassembled WGS sequence"/>
</dbReference>
<keyword evidence="17" id="KW-1185">Reference proteome</keyword>
<evidence type="ECO:0000256" key="9">
    <source>
        <dbReference type="ARBA" id="ARBA00022989"/>
    </source>
</evidence>
<dbReference type="Pfam" id="PF03100">
    <property type="entry name" value="CcmE"/>
    <property type="match status" value="1"/>
</dbReference>
<feature type="topological domain" description="Extracellular" evidence="13">
    <location>
        <begin position="30"/>
        <end position="145"/>
    </location>
</feature>
<comment type="similarity">
    <text evidence="13">Belongs to the CcmE/CycJ family.</text>
</comment>
<evidence type="ECO:0000256" key="4">
    <source>
        <dbReference type="ARBA" id="ARBA00022617"/>
    </source>
</evidence>
<dbReference type="RefSeq" id="WP_058506723.1">
    <property type="nucleotide sequence ID" value="NZ_CAAAIK010000002.1"/>
</dbReference>
<evidence type="ECO:0000256" key="3">
    <source>
        <dbReference type="ARBA" id="ARBA00022519"/>
    </source>
</evidence>
<gene>
    <name evidence="13 16" type="primary">ccmE</name>
    <name evidence="13" type="synonym">cycJ</name>
    <name evidence="16" type="ORF">Lqui_0613</name>
</gene>
<evidence type="ECO:0000256" key="6">
    <source>
        <dbReference type="ARBA" id="ARBA00022723"/>
    </source>
</evidence>
<evidence type="ECO:0000256" key="7">
    <source>
        <dbReference type="ARBA" id="ARBA00022748"/>
    </source>
</evidence>
<keyword evidence="10 13" id="KW-0408">Iron</keyword>
<evidence type="ECO:0000256" key="14">
    <source>
        <dbReference type="PIRSR" id="PIRSR604329-50"/>
    </source>
</evidence>
<evidence type="ECO:0000256" key="2">
    <source>
        <dbReference type="ARBA" id="ARBA00022475"/>
    </source>
</evidence>
<keyword evidence="4 13" id="KW-0349">Heme</keyword>
<protein>
    <recommendedName>
        <fullName evidence="13">Cytochrome c-type biogenesis protein CcmE</fullName>
    </recommendedName>
    <alternativeName>
        <fullName evidence="13">Cytochrome c maturation protein E</fullName>
    </alternativeName>
    <alternativeName>
        <fullName evidence="13">Heme chaperone CcmE</fullName>
    </alternativeName>
</protein>
<evidence type="ECO:0000256" key="13">
    <source>
        <dbReference type="HAMAP-Rule" id="MF_01959"/>
    </source>
</evidence>
<evidence type="ECO:0000313" key="16">
    <source>
        <dbReference type="EMBL" id="KTD51769.1"/>
    </source>
</evidence>
<keyword evidence="11 13" id="KW-0472">Membrane</keyword>
<dbReference type="NCBIfam" id="NF009729">
    <property type="entry name" value="PRK13254.1-3"/>
    <property type="match status" value="1"/>
</dbReference>
<comment type="subcellular location">
    <subcellularLocation>
        <location evidence="1">Cell inner membrane</location>
    </subcellularLocation>
    <subcellularLocation>
        <location evidence="13">Cell membrane</location>
        <topology evidence="13">Single-pass type II membrane protein</topology>
    </subcellularLocation>
</comment>
<comment type="caution">
    <text evidence="16">The sequence shown here is derived from an EMBL/GenBank/DDBJ whole genome shotgun (WGS) entry which is preliminary data.</text>
</comment>
<dbReference type="PATRIC" id="fig|45073.5.peg.645"/>
<evidence type="ECO:0000256" key="5">
    <source>
        <dbReference type="ARBA" id="ARBA00022692"/>
    </source>
</evidence>
<dbReference type="GO" id="GO:0017003">
    <property type="term" value="P:protein-heme linkage"/>
    <property type="evidence" value="ECO:0007669"/>
    <property type="project" value="UniProtKB-UniRule"/>
</dbReference>
<dbReference type="NCBIfam" id="NF009731">
    <property type="entry name" value="PRK13254.1-5"/>
    <property type="match status" value="1"/>
</dbReference>
<sequence length="145" mass="16040">MNPARRKKLIRLVFIASVLGVAAALVMYALRQNISLFYTPSQIASGEAPRQQVIRVGGMVAVGSVIRSEKDLSVQFELTDFNQKVTVHYRGILPDLFRENQGIVTKGQLLDNGQFAATEVLAKHDANYMPPEVKASLAKTKRNIN</sequence>
<dbReference type="InterPro" id="IPR012340">
    <property type="entry name" value="NA-bd_OB-fold"/>
</dbReference>
<dbReference type="OrthoDB" id="9793584at2"/>
<dbReference type="GO" id="GO:0046872">
    <property type="term" value="F:metal ion binding"/>
    <property type="evidence" value="ECO:0007669"/>
    <property type="project" value="UniProtKB-KW"/>
</dbReference>
<organism evidence="16 17">
    <name type="scientific">Legionella quinlivanii</name>
    <dbReference type="NCBI Taxonomy" id="45073"/>
    <lineage>
        <taxon>Bacteria</taxon>
        <taxon>Pseudomonadati</taxon>
        <taxon>Pseudomonadota</taxon>
        <taxon>Gammaproteobacteria</taxon>
        <taxon>Legionellales</taxon>
        <taxon>Legionellaceae</taxon>
        <taxon>Legionella</taxon>
    </lineage>
</organism>
<keyword evidence="7 13" id="KW-0201">Cytochrome c-type biogenesis</keyword>
<dbReference type="FunFam" id="2.40.50.140:FF:000104">
    <property type="entry name" value="Cytochrome c-type biogenesis protein CcmE"/>
    <property type="match status" value="1"/>
</dbReference>